<name>A0A6A6BLA1_9PEZI</name>
<dbReference type="GeneID" id="54297502"/>
<dbReference type="Pfam" id="PF24969">
    <property type="entry name" value="LRR_15"/>
    <property type="match status" value="1"/>
</dbReference>
<accession>A0A6A6BLA1</accession>
<dbReference type="Proteomes" id="UP000799438">
    <property type="component" value="Unassembled WGS sequence"/>
</dbReference>
<feature type="compositionally biased region" description="Acidic residues" evidence="1">
    <location>
        <begin position="598"/>
        <end position="623"/>
    </location>
</feature>
<protein>
    <recommendedName>
        <fullName evidence="2">Leucine-rich repeat domain-containing protein</fullName>
    </recommendedName>
</protein>
<feature type="domain" description="Leucine-rich repeat" evidence="2">
    <location>
        <begin position="250"/>
        <end position="429"/>
    </location>
</feature>
<organism evidence="3 4">
    <name type="scientific">Aplosporella prunicola CBS 121167</name>
    <dbReference type="NCBI Taxonomy" id="1176127"/>
    <lineage>
        <taxon>Eukaryota</taxon>
        <taxon>Fungi</taxon>
        <taxon>Dikarya</taxon>
        <taxon>Ascomycota</taxon>
        <taxon>Pezizomycotina</taxon>
        <taxon>Dothideomycetes</taxon>
        <taxon>Dothideomycetes incertae sedis</taxon>
        <taxon>Botryosphaeriales</taxon>
        <taxon>Aplosporellaceae</taxon>
        <taxon>Aplosporella</taxon>
    </lineage>
</organism>
<evidence type="ECO:0000313" key="4">
    <source>
        <dbReference type="Proteomes" id="UP000799438"/>
    </source>
</evidence>
<feature type="region of interest" description="Disordered" evidence="1">
    <location>
        <begin position="592"/>
        <end position="633"/>
    </location>
</feature>
<dbReference type="InterPro" id="IPR032675">
    <property type="entry name" value="LRR_dom_sf"/>
</dbReference>
<proteinExistence type="predicted"/>
<dbReference type="AlphaFoldDB" id="A0A6A6BLA1"/>
<dbReference type="InterPro" id="IPR056867">
    <property type="entry name" value="LRR_15"/>
</dbReference>
<keyword evidence="4" id="KW-1185">Reference proteome</keyword>
<dbReference type="Gene3D" id="3.80.10.10">
    <property type="entry name" value="Ribonuclease Inhibitor"/>
    <property type="match status" value="1"/>
</dbReference>
<dbReference type="EMBL" id="ML995479">
    <property type="protein sequence ID" value="KAF2144448.1"/>
    <property type="molecule type" value="Genomic_DNA"/>
</dbReference>
<dbReference type="RefSeq" id="XP_033400160.1">
    <property type="nucleotide sequence ID" value="XM_033540006.1"/>
</dbReference>
<evidence type="ECO:0000259" key="2">
    <source>
        <dbReference type="Pfam" id="PF24969"/>
    </source>
</evidence>
<reference evidence="3" key="1">
    <citation type="journal article" date="2020" name="Stud. Mycol.">
        <title>101 Dothideomycetes genomes: a test case for predicting lifestyles and emergence of pathogens.</title>
        <authorList>
            <person name="Haridas S."/>
            <person name="Albert R."/>
            <person name="Binder M."/>
            <person name="Bloem J."/>
            <person name="Labutti K."/>
            <person name="Salamov A."/>
            <person name="Andreopoulos B."/>
            <person name="Baker S."/>
            <person name="Barry K."/>
            <person name="Bills G."/>
            <person name="Bluhm B."/>
            <person name="Cannon C."/>
            <person name="Castanera R."/>
            <person name="Culley D."/>
            <person name="Daum C."/>
            <person name="Ezra D."/>
            <person name="Gonzalez J."/>
            <person name="Henrissat B."/>
            <person name="Kuo A."/>
            <person name="Liang C."/>
            <person name="Lipzen A."/>
            <person name="Lutzoni F."/>
            <person name="Magnuson J."/>
            <person name="Mondo S."/>
            <person name="Nolan M."/>
            <person name="Ohm R."/>
            <person name="Pangilinan J."/>
            <person name="Park H.-J."/>
            <person name="Ramirez L."/>
            <person name="Alfaro M."/>
            <person name="Sun H."/>
            <person name="Tritt A."/>
            <person name="Yoshinaga Y."/>
            <person name="Zwiers L.-H."/>
            <person name="Turgeon B."/>
            <person name="Goodwin S."/>
            <person name="Spatafora J."/>
            <person name="Crous P."/>
            <person name="Grigoriev I."/>
        </authorList>
    </citation>
    <scope>NUCLEOTIDE SEQUENCE</scope>
    <source>
        <strain evidence="3">CBS 121167</strain>
    </source>
</reference>
<gene>
    <name evidence="3" type="ORF">K452DRAFT_284766</name>
</gene>
<evidence type="ECO:0000256" key="1">
    <source>
        <dbReference type="SAM" id="MobiDB-lite"/>
    </source>
</evidence>
<dbReference type="OrthoDB" id="3935706at2759"/>
<evidence type="ECO:0000313" key="3">
    <source>
        <dbReference type="EMBL" id="KAF2144448.1"/>
    </source>
</evidence>
<sequence length="633" mass="72238">MTAGLDGGIPVELVNWILSFIEDPEDLLNLTLSSKFIKKCVERFLYSSYRNLTLETHSLVAMVHRLIDEPNLAQLMKNVEIGHWNTKRRVISPNYDYHLEKITNDEFRRLVDAAKQTGLVDATQNSDPDSLRPIVKNEGTYYDYGSGYDTDAYDSETEGQYAVHPDEADGGDYSDVQLLRCLRYGIEDAQVILLLSLLPRLEKLSLKEVPDGVRLSWDKLSSVHKFPVLREIRASGVDGEIPWDLRYLKPLLSLPSMRELKAYLSTSSGEVAFAEMFDFQPKSLFLTHIHLERCTIDTDTIENLLKGCKGLESFAFTVAGNGLEDDEFNGSLPQFTAPQLKKALLAQKGSLKELTVDMSDWCFRHDYGTFGSLMEFEVLERLTMDYGTLRWHPDLGLDEADYNSDEMHRLNTEPPLPELLPKSLKVLNILWAPPVIVVNLLQFGSTPRKEYPNLSSIDITMFELDFTRREAPGYGMMVTQLKDMGIAYMERSQCAKPPVPTLLSWLAEPYILTRWNTGTSKYESTRRKSTFQRYLDQMPRCPHMEANGPDIDCFAQDWEHEGWGPYAESIPDDSDEGDYFFEFEHRPRGLPWIFGDMSDLDDEDEDGEDEDEGEDEDDEEELFGGDSGIESVD</sequence>
<dbReference type="SUPFAM" id="SSF52047">
    <property type="entry name" value="RNI-like"/>
    <property type="match status" value="1"/>
</dbReference>